<dbReference type="AlphaFoldDB" id="A0A8B8BUZ1"/>
<accession>A0A8B8BUZ1</accession>
<dbReference type="RefSeq" id="XP_022307115.1">
    <property type="nucleotide sequence ID" value="XM_022451407.1"/>
</dbReference>
<dbReference type="InterPro" id="IPR011992">
    <property type="entry name" value="EF-hand-dom_pair"/>
</dbReference>
<proteinExistence type="predicted"/>
<evidence type="ECO:0000256" key="1">
    <source>
        <dbReference type="ARBA" id="ARBA00022837"/>
    </source>
</evidence>
<dbReference type="GO" id="GO:0005509">
    <property type="term" value="F:calcium ion binding"/>
    <property type="evidence" value="ECO:0007669"/>
    <property type="project" value="InterPro"/>
</dbReference>
<keyword evidence="4" id="KW-1185">Reference proteome</keyword>
<evidence type="ECO:0000313" key="5">
    <source>
        <dbReference type="RefSeq" id="XP_022307115.1"/>
    </source>
</evidence>
<dbReference type="Gene3D" id="1.10.238.10">
    <property type="entry name" value="EF-hand"/>
    <property type="match status" value="2"/>
</dbReference>
<sequence>MAYSHRMSKGMILIILSITISAVFSQSHHHDIATAVDQTFHLVDFDPKDGYLEIQELTAGFHYMDKNGDGVLSFDEYANVTSTDAIQHDIFNHYDSNNDGVLQKSEYVDTPFSLMDHNGDGLVTRHDYDHFYTDMIHHILQNNGHHGRK</sequence>
<keyword evidence="1" id="KW-0106">Calcium</keyword>
<evidence type="ECO:0000313" key="4">
    <source>
        <dbReference type="Proteomes" id="UP000694844"/>
    </source>
</evidence>
<dbReference type="CDD" id="cd00051">
    <property type="entry name" value="EFh"/>
    <property type="match status" value="1"/>
</dbReference>
<name>A0A8B8BUZ1_CRAVI</name>
<feature type="chain" id="PRO_5034761822" evidence="2">
    <location>
        <begin position="26"/>
        <end position="149"/>
    </location>
</feature>
<dbReference type="KEGG" id="cvn:111113281"/>
<dbReference type="Proteomes" id="UP000694844">
    <property type="component" value="Chromosome 9"/>
</dbReference>
<dbReference type="PROSITE" id="PS00018">
    <property type="entry name" value="EF_HAND_1"/>
    <property type="match status" value="2"/>
</dbReference>
<dbReference type="SUPFAM" id="SSF47473">
    <property type="entry name" value="EF-hand"/>
    <property type="match status" value="1"/>
</dbReference>
<feature type="signal peptide" evidence="2">
    <location>
        <begin position="1"/>
        <end position="25"/>
    </location>
</feature>
<keyword evidence="2" id="KW-0732">Signal</keyword>
<feature type="domain" description="EF-hand" evidence="3">
    <location>
        <begin position="52"/>
        <end position="87"/>
    </location>
</feature>
<dbReference type="Pfam" id="PF13202">
    <property type="entry name" value="EF-hand_5"/>
    <property type="match status" value="2"/>
</dbReference>
<gene>
    <name evidence="5" type="primary">LOC111113281</name>
</gene>
<evidence type="ECO:0000256" key="2">
    <source>
        <dbReference type="SAM" id="SignalP"/>
    </source>
</evidence>
<evidence type="ECO:0000259" key="3">
    <source>
        <dbReference type="PROSITE" id="PS50222"/>
    </source>
</evidence>
<reference evidence="5" key="1">
    <citation type="submission" date="2025-08" db="UniProtKB">
        <authorList>
            <consortium name="RefSeq"/>
        </authorList>
    </citation>
    <scope>IDENTIFICATION</scope>
    <source>
        <tissue evidence="5">Whole sample</tissue>
    </source>
</reference>
<dbReference type="InterPro" id="IPR002048">
    <property type="entry name" value="EF_hand_dom"/>
</dbReference>
<dbReference type="InterPro" id="IPR018247">
    <property type="entry name" value="EF_Hand_1_Ca_BS"/>
</dbReference>
<protein>
    <submittedName>
        <fullName evidence="5">Uncharacterized protein LOC111113281 isoform X1</fullName>
    </submittedName>
</protein>
<organism evidence="4 5">
    <name type="scientific">Crassostrea virginica</name>
    <name type="common">Eastern oyster</name>
    <dbReference type="NCBI Taxonomy" id="6565"/>
    <lineage>
        <taxon>Eukaryota</taxon>
        <taxon>Metazoa</taxon>
        <taxon>Spiralia</taxon>
        <taxon>Lophotrochozoa</taxon>
        <taxon>Mollusca</taxon>
        <taxon>Bivalvia</taxon>
        <taxon>Autobranchia</taxon>
        <taxon>Pteriomorphia</taxon>
        <taxon>Ostreida</taxon>
        <taxon>Ostreoidea</taxon>
        <taxon>Ostreidae</taxon>
        <taxon>Crassostrea</taxon>
    </lineage>
</organism>
<feature type="domain" description="EF-hand" evidence="3">
    <location>
        <begin position="103"/>
        <end position="138"/>
    </location>
</feature>
<dbReference type="GeneID" id="111113281"/>
<dbReference type="OrthoDB" id="6124325at2759"/>
<dbReference type="PROSITE" id="PS50222">
    <property type="entry name" value="EF_HAND_2"/>
    <property type="match status" value="2"/>
</dbReference>